<evidence type="ECO:0000256" key="6">
    <source>
        <dbReference type="ARBA" id="ARBA00022989"/>
    </source>
</evidence>
<evidence type="ECO:0000256" key="5">
    <source>
        <dbReference type="ARBA" id="ARBA00022692"/>
    </source>
</evidence>
<dbReference type="GO" id="GO:0016763">
    <property type="term" value="F:pentosyltransferase activity"/>
    <property type="evidence" value="ECO:0007669"/>
    <property type="project" value="TreeGrafter"/>
</dbReference>
<dbReference type="PANTHER" id="PTHR33908">
    <property type="entry name" value="MANNOSYLTRANSFERASE YKCB-RELATED"/>
    <property type="match status" value="1"/>
</dbReference>
<dbReference type="GO" id="GO:0009103">
    <property type="term" value="P:lipopolysaccharide biosynthetic process"/>
    <property type="evidence" value="ECO:0007669"/>
    <property type="project" value="UniProtKB-ARBA"/>
</dbReference>
<dbReference type="AlphaFoldDB" id="D0LXE6"/>
<dbReference type="EMBL" id="CP001804">
    <property type="protein sequence ID" value="ACY16188.1"/>
    <property type="molecule type" value="Genomic_DNA"/>
</dbReference>
<keyword evidence="6 8" id="KW-1133">Transmembrane helix</keyword>
<evidence type="ECO:0000256" key="1">
    <source>
        <dbReference type="ARBA" id="ARBA00004651"/>
    </source>
</evidence>
<dbReference type="eggNOG" id="COG1807">
    <property type="taxonomic scope" value="Bacteria"/>
</dbReference>
<gene>
    <name evidence="10" type="ordered locus">Hoch_3687</name>
</gene>
<keyword evidence="4" id="KW-0808">Transferase</keyword>
<feature type="transmembrane region" description="Helical" evidence="8">
    <location>
        <begin position="188"/>
        <end position="219"/>
    </location>
</feature>
<feature type="domain" description="Glycosyltransferase RgtA/B/C/D-like" evidence="9">
    <location>
        <begin position="113"/>
        <end position="241"/>
    </location>
</feature>
<dbReference type="PANTHER" id="PTHR33908:SF11">
    <property type="entry name" value="MEMBRANE PROTEIN"/>
    <property type="match status" value="1"/>
</dbReference>
<dbReference type="Proteomes" id="UP000001880">
    <property type="component" value="Chromosome"/>
</dbReference>
<keyword evidence="5 8" id="KW-0812">Transmembrane</keyword>
<evidence type="ECO:0000256" key="2">
    <source>
        <dbReference type="ARBA" id="ARBA00022475"/>
    </source>
</evidence>
<dbReference type="RefSeq" id="WP_012828787.1">
    <property type="nucleotide sequence ID" value="NC_013440.1"/>
</dbReference>
<evidence type="ECO:0000256" key="3">
    <source>
        <dbReference type="ARBA" id="ARBA00022676"/>
    </source>
</evidence>
<dbReference type="HOGENOM" id="CLU_456960_0_0_7"/>
<feature type="transmembrane region" description="Helical" evidence="8">
    <location>
        <begin position="322"/>
        <end position="342"/>
    </location>
</feature>
<evidence type="ECO:0000256" key="4">
    <source>
        <dbReference type="ARBA" id="ARBA00022679"/>
    </source>
</evidence>
<feature type="transmembrane region" description="Helical" evidence="8">
    <location>
        <begin position="106"/>
        <end position="131"/>
    </location>
</feature>
<feature type="transmembrane region" description="Helical" evidence="8">
    <location>
        <begin position="297"/>
        <end position="315"/>
    </location>
</feature>
<protein>
    <recommendedName>
        <fullName evidence="9">Glycosyltransferase RgtA/B/C/D-like domain-containing protein</fullName>
    </recommendedName>
</protein>
<keyword evidence="7 8" id="KW-0472">Membrane</keyword>
<dbReference type="InterPro" id="IPR050297">
    <property type="entry name" value="LipidA_mod_glycosyltrf_83"/>
</dbReference>
<dbReference type="InterPro" id="IPR038731">
    <property type="entry name" value="RgtA/B/C-like"/>
</dbReference>
<evidence type="ECO:0000256" key="8">
    <source>
        <dbReference type="SAM" id="Phobius"/>
    </source>
</evidence>
<keyword evidence="11" id="KW-1185">Reference proteome</keyword>
<keyword evidence="2" id="KW-1003">Cell membrane</keyword>
<feature type="transmembrane region" description="Helical" evidence="8">
    <location>
        <begin position="231"/>
        <end position="251"/>
    </location>
</feature>
<organism evidence="10 11">
    <name type="scientific">Haliangium ochraceum (strain DSM 14365 / JCM 11303 / SMP-2)</name>
    <dbReference type="NCBI Taxonomy" id="502025"/>
    <lineage>
        <taxon>Bacteria</taxon>
        <taxon>Pseudomonadati</taxon>
        <taxon>Myxococcota</taxon>
        <taxon>Polyangia</taxon>
        <taxon>Haliangiales</taxon>
        <taxon>Kofleriaceae</taxon>
        <taxon>Haliangium</taxon>
    </lineage>
</organism>
<dbReference type="GO" id="GO:0005886">
    <property type="term" value="C:plasma membrane"/>
    <property type="evidence" value="ECO:0007669"/>
    <property type="project" value="UniProtKB-SubCell"/>
</dbReference>
<reference evidence="10 11" key="1">
    <citation type="journal article" date="2010" name="Stand. Genomic Sci.">
        <title>Complete genome sequence of Haliangium ochraceum type strain (SMP-2).</title>
        <authorList>
            <consortium name="US DOE Joint Genome Institute (JGI-PGF)"/>
            <person name="Ivanova N."/>
            <person name="Daum C."/>
            <person name="Lang E."/>
            <person name="Abt B."/>
            <person name="Kopitz M."/>
            <person name="Saunders E."/>
            <person name="Lapidus A."/>
            <person name="Lucas S."/>
            <person name="Glavina Del Rio T."/>
            <person name="Nolan M."/>
            <person name="Tice H."/>
            <person name="Copeland A."/>
            <person name="Cheng J.F."/>
            <person name="Chen F."/>
            <person name="Bruce D."/>
            <person name="Goodwin L."/>
            <person name="Pitluck S."/>
            <person name="Mavromatis K."/>
            <person name="Pati A."/>
            <person name="Mikhailova N."/>
            <person name="Chen A."/>
            <person name="Palaniappan K."/>
            <person name="Land M."/>
            <person name="Hauser L."/>
            <person name="Chang Y.J."/>
            <person name="Jeffries C.D."/>
            <person name="Detter J.C."/>
            <person name="Brettin T."/>
            <person name="Rohde M."/>
            <person name="Goker M."/>
            <person name="Bristow J."/>
            <person name="Markowitz V."/>
            <person name="Eisen J.A."/>
            <person name="Hugenholtz P."/>
            <person name="Kyrpides N.C."/>
            <person name="Klenk H.P."/>
        </authorList>
    </citation>
    <scope>NUCLEOTIDE SEQUENCE [LARGE SCALE GENOMIC DNA]</scope>
    <source>
        <strain evidence="11">DSM 14365 / CIP 107738 / JCM 11303 / AJ 13395 / SMP-2</strain>
    </source>
</reference>
<feature type="transmembrane region" description="Helical" evidence="8">
    <location>
        <begin position="143"/>
        <end position="176"/>
    </location>
</feature>
<accession>D0LXE6</accession>
<feature type="transmembrane region" description="Helical" evidence="8">
    <location>
        <begin position="354"/>
        <end position="374"/>
    </location>
</feature>
<evidence type="ECO:0000313" key="10">
    <source>
        <dbReference type="EMBL" id="ACY16188.1"/>
    </source>
</evidence>
<feature type="transmembrane region" description="Helical" evidence="8">
    <location>
        <begin position="429"/>
        <end position="454"/>
    </location>
</feature>
<dbReference type="STRING" id="502025.Hoch_3687"/>
<dbReference type="Pfam" id="PF13231">
    <property type="entry name" value="PMT_2"/>
    <property type="match status" value="1"/>
</dbReference>
<comment type="subcellular location">
    <subcellularLocation>
        <location evidence="1">Cell membrane</location>
        <topology evidence="1">Multi-pass membrane protein</topology>
    </subcellularLocation>
</comment>
<feature type="transmembrane region" description="Helical" evidence="8">
    <location>
        <begin position="381"/>
        <end position="404"/>
    </location>
</feature>
<evidence type="ECO:0000259" key="9">
    <source>
        <dbReference type="Pfam" id="PF13231"/>
    </source>
</evidence>
<evidence type="ECO:0000313" key="11">
    <source>
        <dbReference type="Proteomes" id="UP000001880"/>
    </source>
</evidence>
<keyword evidence="3" id="KW-0328">Glycosyltransferase</keyword>
<evidence type="ECO:0000256" key="7">
    <source>
        <dbReference type="ARBA" id="ARBA00023136"/>
    </source>
</evidence>
<name>D0LXE6_HALO1</name>
<sequence>MVARLRSAGLFLAVAFLYLYGYPYFPAVHSANELPRVYLTWAMVEEGGFAIDTAVARWGTTVDVSPARGRVYSNKAPGSSLLAVPAYLGLKAVKAALGGEPTLAEMLWVCRVFTSALPALLFLLLLGRFLRRFADEDGARLAWLGYALGSMAMTYSILFIAHQLSAVCIGSAYILIVRVVEDGADERWLLAAGCAAGCAPLVDYQAAFAGVPLAVYLSWKLLARAPRRWRGFVYAGAGSLVPAAALLFYHWRAFGHPLKTGYDFSENFAHFHQQGFLGMTELRWEAFVGSSVTADNGLIWLCPMLLLALPGWLVLWRRGLRAHALLTASVVVIYLLFISSINFWRGGWQMGPRYITAMLPFAMVPVAAGLDAACRRWPTRALGVGLVAVGVVIYGLSCALFPHFPEKFHNPFYGLILRLLGDGLAPYNAGWLLGLRGTASLLPYLAVLAGVLAYAACPTRARLRSGALGLALATAVLAAYSMAPDGGAAAERAYAWVVSAFPRP</sequence>
<feature type="transmembrane region" description="Helical" evidence="8">
    <location>
        <begin position="466"/>
        <end position="483"/>
    </location>
</feature>
<dbReference type="KEGG" id="hoh:Hoch_3687"/>
<proteinExistence type="predicted"/>
<dbReference type="OrthoDB" id="246802at2"/>